<feature type="repeat" description="TPR" evidence="1">
    <location>
        <begin position="15"/>
        <end position="48"/>
    </location>
</feature>
<accession>A0A1Y3BMH0</accession>
<dbReference type="Gene3D" id="1.25.40.10">
    <property type="entry name" value="Tetratricopeptide repeat domain"/>
    <property type="match status" value="1"/>
</dbReference>
<proteinExistence type="predicted"/>
<dbReference type="AlphaFoldDB" id="A0A1Y3BMH0"/>
<dbReference type="SUPFAM" id="SSF48452">
    <property type="entry name" value="TPR-like"/>
    <property type="match status" value="1"/>
</dbReference>
<dbReference type="InterPro" id="IPR019734">
    <property type="entry name" value="TPR_rpt"/>
</dbReference>
<dbReference type="SMART" id="SM00028">
    <property type="entry name" value="TPR"/>
    <property type="match status" value="2"/>
</dbReference>
<evidence type="ECO:0000256" key="2">
    <source>
        <dbReference type="SAM" id="MobiDB-lite"/>
    </source>
</evidence>
<dbReference type="InterPro" id="IPR011990">
    <property type="entry name" value="TPR-like_helical_dom_sf"/>
</dbReference>
<evidence type="ECO:0000313" key="4">
    <source>
        <dbReference type="Proteomes" id="UP000194236"/>
    </source>
</evidence>
<feature type="region of interest" description="Disordered" evidence="2">
    <location>
        <begin position="108"/>
        <end position="127"/>
    </location>
</feature>
<dbReference type="PROSITE" id="PS50005">
    <property type="entry name" value="TPR"/>
    <property type="match status" value="2"/>
</dbReference>
<gene>
    <name evidence="3" type="ORF">BLA29_005540</name>
</gene>
<dbReference type="EMBL" id="MUJZ01018737">
    <property type="protein sequence ID" value="OTF80335.1"/>
    <property type="molecule type" value="Genomic_DNA"/>
</dbReference>
<feature type="repeat" description="TPR" evidence="1">
    <location>
        <begin position="49"/>
        <end position="82"/>
    </location>
</feature>
<evidence type="ECO:0000313" key="3">
    <source>
        <dbReference type="EMBL" id="OTF80335.1"/>
    </source>
</evidence>
<evidence type="ECO:0000256" key="1">
    <source>
        <dbReference type="PROSITE-ProRule" id="PRU00339"/>
    </source>
</evidence>
<comment type="caution">
    <text evidence="3">The sequence shown here is derived from an EMBL/GenBank/DDBJ whole genome shotgun (WGS) entry which is preliminary data.</text>
</comment>
<dbReference type="OrthoDB" id="2357150at2759"/>
<feature type="compositionally biased region" description="Polar residues" evidence="2">
    <location>
        <begin position="108"/>
        <end position="123"/>
    </location>
</feature>
<feature type="non-terminal residue" evidence="3">
    <location>
        <position position="177"/>
    </location>
</feature>
<dbReference type="Pfam" id="PF13181">
    <property type="entry name" value="TPR_8"/>
    <property type="match status" value="2"/>
</dbReference>
<organism evidence="3 4">
    <name type="scientific">Euroglyphus maynei</name>
    <name type="common">Mayne's house dust mite</name>
    <dbReference type="NCBI Taxonomy" id="6958"/>
    <lineage>
        <taxon>Eukaryota</taxon>
        <taxon>Metazoa</taxon>
        <taxon>Ecdysozoa</taxon>
        <taxon>Arthropoda</taxon>
        <taxon>Chelicerata</taxon>
        <taxon>Arachnida</taxon>
        <taxon>Acari</taxon>
        <taxon>Acariformes</taxon>
        <taxon>Sarcoptiformes</taxon>
        <taxon>Astigmata</taxon>
        <taxon>Psoroptidia</taxon>
        <taxon>Analgoidea</taxon>
        <taxon>Pyroglyphidae</taxon>
        <taxon>Pyroglyphinae</taxon>
        <taxon>Euroglyphus</taxon>
    </lineage>
</organism>
<keyword evidence="1" id="KW-0802">TPR repeat</keyword>
<sequence>MFGISSNKLDFDQKINRNINIAKLFFQNKDYNSAKNFINELLELRPDSSEAYKLLSQINEALGENEMAMKNYQKSLELKSAEANNFFANDQSAYQSPSRLRTISNRLISTSPKSKNGPNKSQNSSTTTVTLDSDVFKMIENLIESKFSTLINSIQMMNKDQTPSPAQNNAQAIIMLK</sequence>
<dbReference type="Proteomes" id="UP000194236">
    <property type="component" value="Unassembled WGS sequence"/>
</dbReference>
<keyword evidence="4" id="KW-1185">Reference proteome</keyword>
<reference evidence="3 4" key="1">
    <citation type="submission" date="2017-03" db="EMBL/GenBank/DDBJ databases">
        <title>Genome Survey of Euroglyphus maynei.</title>
        <authorList>
            <person name="Arlian L.G."/>
            <person name="Morgan M.S."/>
            <person name="Rider S.D."/>
        </authorList>
    </citation>
    <scope>NUCLEOTIDE SEQUENCE [LARGE SCALE GENOMIC DNA]</scope>
    <source>
        <strain evidence="3">Arlian Lab</strain>
        <tissue evidence="3">Whole body</tissue>
    </source>
</reference>
<name>A0A1Y3BMH0_EURMA</name>
<protein>
    <submittedName>
        <fullName evidence="3">Uncharacterized protein</fullName>
    </submittedName>
</protein>